<protein>
    <submittedName>
        <fullName evidence="2">Uncharacterized protein</fullName>
    </submittedName>
</protein>
<dbReference type="EMBL" id="JALLPB020000224">
    <property type="protein sequence ID" value="KAL3811967.1"/>
    <property type="molecule type" value="Genomic_DNA"/>
</dbReference>
<feature type="compositionally biased region" description="Polar residues" evidence="1">
    <location>
        <begin position="915"/>
        <end position="949"/>
    </location>
</feature>
<evidence type="ECO:0000256" key="1">
    <source>
        <dbReference type="SAM" id="MobiDB-lite"/>
    </source>
</evidence>
<organism evidence="2 3">
    <name type="scientific">Cyclostephanos tholiformis</name>
    <dbReference type="NCBI Taxonomy" id="382380"/>
    <lineage>
        <taxon>Eukaryota</taxon>
        <taxon>Sar</taxon>
        <taxon>Stramenopiles</taxon>
        <taxon>Ochrophyta</taxon>
        <taxon>Bacillariophyta</taxon>
        <taxon>Coscinodiscophyceae</taxon>
        <taxon>Thalassiosirophycidae</taxon>
        <taxon>Stephanodiscales</taxon>
        <taxon>Stephanodiscaceae</taxon>
        <taxon>Cyclostephanos</taxon>
    </lineage>
</organism>
<evidence type="ECO:0000313" key="3">
    <source>
        <dbReference type="Proteomes" id="UP001530377"/>
    </source>
</evidence>
<reference evidence="2 3" key="1">
    <citation type="submission" date="2024-10" db="EMBL/GenBank/DDBJ databases">
        <title>Updated reference genomes for cyclostephanoid diatoms.</title>
        <authorList>
            <person name="Roberts W.R."/>
            <person name="Alverson A.J."/>
        </authorList>
    </citation>
    <scope>NUCLEOTIDE SEQUENCE [LARGE SCALE GENOMIC DNA]</scope>
    <source>
        <strain evidence="2 3">AJA228-03</strain>
    </source>
</reference>
<evidence type="ECO:0000313" key="2">
    <source>
        <dbReference type="EMBL" id="KAL3811967.1"/>
    </source>
</evidence>
<feature type="region of interest" description="Disordered" evidence="1">
    <location>
        <begin position="915"/>
        <end position="953"/>
    </location>
</feature>
<sequence length="1149" mass="124827">MNRWITQSAVFGAIISKATGNPWKLSAAKMGPVDGFNPMFEFMNKCSGANMDTDSCLVSRTLNALKPPPSNQGAFPSSTLSSPITFDSTTAPPSRLLQQECPGAPDITEEAFRFMMGDSRAQCDQLGVSISDQDFESVVNGFMTIFGSESCFQQLCDGPNVMVIEIMFNEMAECAQVQPDMPECLKNELFEMMLNGFEDGQRKLQSSSGCQRQSKSEIMFQVSNFLEGAEAMCFELGEPVSQTQLEKANTDLVSIFAATHCIGGCEEDTNDDGDHNDDDDCMQSGINSVNIAIKFISQCANLDLNTDTCLALHTINALIAGSLPSDHYNRHRFLQTSSNEGGCIPPELDESMLRPIVEGSMQQCQSTEQEVDDTVSTFMLLFGAQSCWVDLCAEQANPSEVLVGIMLQEMGQCAGAKLDVINQCLLDQIFALISSPESHDLRRSLQLIPGESDGSANPWAEEPNEDHVRFYISMMLTGAQEKCIDMGVTFAEGEVAAAEAELIKLFEAKHCWGTPSTCNSNSDIDCFDDDDSAYLGFYKHSATWMLGQCVDIDELSCVFSRSIDVIHNMKLFGWSHDGQPDPNYHQIEPDFSRICVPPTLLDDDIDLIAAHAQAYCMNITDGIVLDDSHYNQTVEYLKNLVAGGDCWEILCQDEMRAAIAEEWMNTCASTDLKFLTAQGQFMLNDEGFSLDIDRLRCMADFIAFEMWEPNASLTCSLAHLGSEICGLDSGRAAYIHCGGEITPPMPPSMSFSMSYSFERPDEGFSMQYNDWFVIDDQIMIMYVEEVCSIVANLQSATSICCLKPICNGVSIDDALTFDYDNDRDVQTLYPTGADNFSPSPSINRDVQTLYPTGADNSSPSPSIIVNDSTLAPIPATQTPATPTPATTDYVSQLPTAVNDSTLAPTLSKAIITSPPTIKATPTSSPVKMTSRPTQKPTQIPISKSTSYPTTGKPVDVSTSSFGEIEVSFQCGAKLEGIEISEIDVKNLDDVVYLLASVLSNFLPKGALVRILSVGGISVVRRLLRSLEEDESVDIQFEIILKQVCDTAECGNSADLAGTLYKDVTSNFKAKVQSGELTTSIQEAAIASGVPALAKASMSASSLQLDAATVTVTKAPETPVKPNSAPTRFGTVGTALALAWAVAMCLFSWP</sequence>
<accession>A0ABD3RFX6</accession>
<proteinExistence type="predicted"/>
<gene>
    <name evidence="2" type="ORF">ACHAXA_011294</name>
</gene>
<keyword evidence="3" id="KW-1185">Reference proteome</keyword>
<comment type="caution">
    <text evidence="2">The sequence shown here is derived from an EMBL/GenBank/DDBJ whole genome shotgun (WGS) entry which is preliminary data.</text>
</comment>
<dbReference type="Proteomes" id="UP001530377">
    <property type="component" value="Unassembled WGS sequence"/>
</dbReference>
<name>A0ABD3RFX6_9STRA</name>
<dbReference type="AlphaFoldDB" id="A0ABD3RFX6"/>